<sequence length="229" mass="25893">MDNRNVLVVGGTGCGKSVLCNVLTGTDEFKEGNYTVSETQNIQIRSFDWKKIKYSVADTVGIGNINLTTKEVLSSIIEKINSMSEGISQVLLVTDGRFLKEEIEIYDFLKEIFKGGFVTIVRTKFASFQNKDECEKDIKAMLDVNKKIAKIVKSCKVIHVDNPPIDIKAYENNSDDDEDVVTINRINGRSRNKSREKLLSHLEQVCQDDKLKMGKKFSFSKIVKIIKKN</sequence>
<dbReference type="InterPro" id="IPR006703">
    <property type="entry name" value="G_AIG1"/>
</dbReference>
<evidence type="ECO:0000313" key="5">
    <source>
        <dbReference type="EMBL" id="PKC16685.1"/>
    </source>
</evidence>
<evidence type="ECO:0000256" key="1">
    <source>
        <dbReference type="ARBA" id="ARBA00022741"/>
    </source>
</evidence>
<dbReference type="VEuPathDB" id="FungiDB:RhiirA1_425227"/>
<keyword evidence="2" id="KW-0342">GTP-binding</keyword>
<organism evidence="5 6">
    <name type="scientific">Rhizophagus irregularis</name>
    <dbReference type="NCBI Taxonomy" id="588596"/>
    <lineage>
        <taxon>Eukaryota</taxon>
        <taxon>Fungi</taxon>
        <taxon>Fungi incertae sedis</taxon>
        <taxon>Mucoromycota</taxon>
        <taxon>Glomeromycotina</taxon>
        <taxon>Glomeromycetes</taxon>
        <taxon>Glomerales</taxon>
        <taxon>Glomeraceae</taxon>
        <taxon>Rhizophagus</taxon>
    </lineage>
</organism>
<dbReference type="EMBL" id="CAGKOT010000040">
    <property type="protein sequence ID" value="CAB5379278.1"/>
    <property type="molecule type" value="Genomic_DNA"/>
</dbReference>
<dbReference type="PANTHER" id="PTHR10903:SF184">
    <property type="entry name" value="GTP-BINDING PROTEIN A"/>
    <property type="match status" value="1"/>
</dbReference>
<name>A0A2I1E320_9GLOM</name>
<dbReference type="VEuPathDB" id="FungiDB:RhiirFUN_007877"/>
<reference evidence="4" key="3">
    <citation type="submission" date="2020-05" db="EMBL/GenBank/DDBJ databases">
        <authorList>
            <person name="Rincon C."/>
            <person name="Sanders R I."/>
            <person name="Robbins C."/>
            <person name="Chaturvedi A."/>
        </authorList>
    </citation>
    <scope>NUCLEOTIDE SEQUENCE</scope>
    <source>
        <strain evidence="4">CHB12</strain>
    </source>
</reference>
<accession>A0A2I1E320</accession>
<dbReference type="Gene3D" id="3.40.50.300">
    <property type="entry name" value="P-loop containing nucleotide triphosphate hydrolases"/>
    <property type="match status" value="1"/>
</dbReference>
<dbReference type="SUPFAM" id="SSF52540">
    <property type="entry name" value="P-loop containing nucleoside triphosphate hydrolases"/>
    <property type="match status" value="1"/>
</dbReference>
<reference evidence="5 6" key="1">
    <citation type="submission" date="2016-04" db="EMBL/GenBank/DDBJ databases">
        <title>Genome analyses suggest a sexual origin of heterokaryosis in a supposedly ancient asexual fungus.</title>
        <authorList>
            <person name="Ropars J."/>
            <person name="Sedzielewska K."/>
            <person name="Noel J."/>
            <person name="Charron P."/>
            <person name="Farinelli L."/>
            <person name="Marton T."/>
            <person name="Kruger M."/>
            <person name="Pelin A."/>
            <person name="Brachmann A."/>
            <person name="Corradi N."/>
        </authorList>
    </citation>
    <scope>NUCLEOTIDE SEQUENCE [LARGE SCALE GENOMIC DNA]</scope>
    <source>
        <strain evidence="5 6">A5</strain>
    </source>
</reference>
<evidence type="ECO:0000313" key="6">
    <source>
        <dbReference type="Proteomes" id="UP000232722"/>
    </source>
</evidence>
<dbReference type="GO" id="GO:0005525">
    <property type="term" value="F:GTP binding"/>
    <property type="evidence" value="ECO:0007669"/>
    <property type="project" value="UniProtKB-KW"/>
</dbReference>
<dbReference type="InterPro" id="IPR045058">
    <property type="entry name" value="GIMA/IAN/Toc"/>
</dbReference>
<dbReference type="InterPro" id="IPR027417">
    <property type="entry name" value="P-loop_NTPase"/>
</dbReference>
<dbReference type="Proteomes" id="UP000684084">
    <property type="component" value="Unassembled WGS sequence"/>
</dbReference>
<comment type="caution">
    <text evidence="5">The sequence shown here is derived from an EMBL/GenBank/DDBJ whole genome shotgun (WGS) entry which is preliminary data.</text>
</comment>
<dbReference type="Pfam" id="PF04548">
    <property type="entry name" value="AIG1"/>
    <property type="match status" value="1"/>
</dbReference>
<gene>
    <name evidence="4" type="ORF">CHRIB12_LOCUS16554</name>
    <name evidence="5" type="ORF">RhiirA5_470717</name>
</gene>
<dbReference type="Proteomes" id="UP000232722">
    <property type="component" value="Unassembled WGS sequence"/>
</dbReference>
<dbReference type="OrthoDB" id="2337785at2759"/>
<evidence type="ECO:0000313" key="4">
    <source>
        <dbReference type="EMBL" id="CAB5379278.1"/>
    </source>
</evidence>
<dbReference type="AlphaFoldDB" id="A0A2I1E320"/>
<proteinExistence type="predicted"/>
<dbReference type="PANTHER" id="PTHR10903">
    <property type="entry name" value="GTPASE, IMAP FAMILY MEMBER-RELATED"/>
    <property type="match status" value="1"/>
</dbReference>
<evidence type="ECO:0000256" key="2">
    <source>
        <dbReference type="ARBA" id="ARBA00023134"/>
    </source>
</evidence>
<keyword evidence="1" id="KW-0547">Nucleotide-binding</keyword>
<protein>
    <recommendedName>
        <fullName evidence="3">AIG1-type G domain-containing protein</fullName>
    </recommendedName>
</protein>
<evidence type="ECO:0000259" key="3">
    <source>
        <dbReference type="Pfam" id="PF04548"/>
    </source>
</evidence>
<dbReference type="VEuPathDB" id="FungiDB:FUN_009090"/>
<feature type="domain" description="AIG1-type G" evidence="3">
    <location>
        <begin position="5"/>
        <end position="157"/>
    </location>
</feature>
<reference evidence="5 6" key="2">
    <citation type="submission" date="2017-09" db="EMBL/GenBank/DDBJ databases">
        <title>Extensive intraspecific genome diversity in a model arbuscular mycorrhizal fungus.</title>
        <authorList>
            <person name="Chen E.C."/>
            <person name="Morin E."/>
            <person name="Beaudet D."/>
            <person name="Noel J."/>
            <person name="Ndikumana S."/>
            <person name="Charron P."/>
            <person name="St-Onge C."/>
            <person name="Giorgi J."/>
            <person name="Grigoriev I.V."/>
            <person name="Roux C."/>
            <person name="Martin F.M."/>
            <person name="Corradi N."/>
        </authorList>
    </citation>
    <scope>NUCLEOTIDE SEQUENCE [LARGE SCALE GENOMIC DNA]</scope>
    <source>
        <strain evidence="5 6">A5</strain>
    </source>
</reference>
<dbReference type="EMBL" id="LLXJ01000038">
    <property type="protein sequence ID" value="PKC16685.1"/>
    <property type="molecule type" value="Genomic_DNA"/>
</dbReference>